<keyword evidence="3 5" id="KW-1133">Transmembrane helix</keyword>
<feature type="transmembrane region" description="Helical" evidence="5">
    <location>
        <begin position="109"/>
        <end position="132"/>
    </location>
</feature>
<dbReference type="PROSITE" id="PS50850">
    <property type="entry name" value="MFS"/>
    <property type="match status" value="1"/>
</dbReference>
<sequence length="496" mass="52944">MSSASTDVRDRGDHGQDIVETDVPARLDRLPWSRWHWRIIIGLGTVWILDGLEVTIVGNIAGRLSEHGSGLSITTGQVTTWAAALYVAGACLGALFFGRLADRYGRKKLFMITLAVYLVATAVSGLAWTAWFFFLCRFFTGFGIGGEYAAINSAIDELIPARARGRIDLVINGSFWIGAAVGAFASIALLNTSLFATDLGWRLAFAIGVVLGLVILLVRRHVPESPRWLFTHGRVQEAEDLVAEVEHTVRAETGRELPAVDPSDTIKVREIGPIGFGTIAKTVFRTYPKRTVLGLSLFVGQAFLYNAVTFGYAVILTTFFKVPTGSTGYYFAVIAVGNFLGPLLLGHLFDSIGRKPMIAGTYILSGVLLFGTAALFQNGTLSAFTMTACWTVVLFFASAGASSAYLTVSEVFPLEIRALCIAFFYAVGTALGGITGPLVFNGLVNSGKPSDTTLAFCIGASLMVLAGLVEAVIGVKAERRSLESLAAPLSSVTAAP</sequence>
<evidence type="ECO:0000256" key="2">
    <source>
        <dbReference type="ARBA" id="ARBA00022692"/>
    </source>
</evidence>
<keyword evidence="4 5" id="KW-0472">Membrane</keyword>
<feature type="transmembrane region" description="Helical" evidence="5">
    <location>
        <begin position="452"/>
        <end position="475"/>
    </location>
</feature>
<keyword evidence="2 5" id="KW-0812">Transmembrane</keyword>
<keyword evidence="10" id="KW-1185">Reference proteome</keyword>
<evidence type="ECO:0000256" key="1">
    <source>
        <dbReference type="ARBA" id="ARBA00004651"/>
    </source>
</evidence>
<accession>A0ABV6VIH8</accession>
<dbReference type="PANTHER" id="PTHR23508:SF10">
    <property type="entry name" value="CARBOXYLIC ACID TRANSPORTER PROTEIN HOMOLOG"/>
    <property type="match status" value="1"/>
</dbReference>
<feature type="transmembrane region" description="Helical" evidence="5">
    <location>
        <begin position="78"/>
        <end position="97"/>
    </location>
</feature>
<feature type="transmembrane region" description="Helical" evidence="5">
    <location>
        <begin position="383"/>
        <end position="406"/>
    </location>
</feature>
<dbReference type="PANTHER" id="PTHR23508">
    <property type="entry name" value="CARBOXYLIC ACID TRANSPORTER PROTEIN HOMOLOG"/>
    <property type="match status" value="1"/>
</dbReference>
<dbReference type="Proteomes" id="UP001592582">
    <property type="component" value="Unassembled WGS sequence"/>
</dbReference>
<feature type="transmembrane region" description="Helical" evidence="5">
    <location>
        <begin position="292"/>
        <end position="315"/>
    </location>
</feature>
<organism evidence="7 10">
    <name type="scientific">Streptacidiphilus alkalitolerans</name>
    <dbReference type="NCBI Taxonomy" id="3342712"/>
    <lineage>
        <taxon>Bacteria</taxon>
        <taxon>Bacillati</taxon>
        <taxon>Actinomycetota</taxon>
        <taxon>Actinomycetes</taxon>
        <taxon>Kitasatosporales</taxon>
        <taxon>Streptomycetaceae</taxon>
        <taxon>Streptacidiphilus</taxon>
    </lineage>
</organism>
<reference evidence="9 10" key="1">
    <citation type="submission" date="2024-09" db="EMBL/GenBank/DDBJ databases">
        <authorList>
            <person name="Lee S.D."/>
        </authorList>
    </citation>
    <scope>NUCLEOTIDE SEQUENCE [LARGE SCALE GENOMIC DNA]</scope>
    <source>
        <strain evidence="7 10">N1-1</strain>
        <strain evidence="8 9">N1-3</strain>
    </source>
</reference>
<evidence type="ECO:0000259" key="6">
    <source>
        <dbReference type="PROSITE" id="PS50850"/>
    </source>
</evidence>
<dbReference type="EMBL" id="JBHEZY010000010">
    <property type="protein sequence ID" value="MFC1433804.1"/>
    <property type="molecule type" value="Genomic_DNA"/>
</dbReference>
<evidence type="ECO:0000256" key="4">
    <source>
        <dbReference type="ARBA" id="ARBA00023136"/>
    </source>
</evidence>
<comment type="caution">
    <text evidence="7">The sequence shown here is derived from an EMBL/GenBank/DDBJ whole genome shotgun (WGS) entry which is preliminary data.</text>
</comment>
<gene>
    <name evidence="8" type="ORF">ACEZDB_24445</name>
    <name evidence="7" type="ORF">ACEZDG_29990</name>
</gene>
<feature type="transmembrane region" description="Helical" evidence="5">
    <location>
        <begin position="199"/>
        <end position="218"/>
    </location>
</feature>
<dbReference type="RefSeq" id="WP_380515474.1">
    <property type="nucleotide sequence ID" value="NZ_JBHEZX010000017.1"/>
</dbReference>
<evidence type="ECO:0000313" key="8">
    <source>
        <dbReference type="EMBL" id="MFC1433804.1"/>
    </source>
</evidence>
<dbReference type="EMBL" id="JBHEZX010000017">
    <property type="protein sequence ID" value="MFC1413501.1"/>
    <property type="molecule type" value="Genomic_DNA"/>
</dbReference>
<evidence type="ECO:0000313" key="9">
    <source>
        <dbReference type="Proteomes" id="UP001592530"/>
    </source>
</evidence>
<dbReference type="Pfam" id="PF00083">
    <property type="entry name" value="Sugar_tr"/>
    <property type="match status" value="1"/>
</dbReference>
<evidence type="ECO:0000313" key="10">
    <source>
        <dbReference type="Proteomes" id="UP001592582"/>
    </source>
</evidence>
<protein>
    <submittedName>
        <fullName evidence="7">MFS transporter</fullName>
    </submittedName>
</protein>
<feature type="transmembrane region" description="Helical" evidence="5">
    <location>
        <begin position="327"/>
        <end position="345"/>
    </location>
</feature>
<feature type="transmembrane region" description="Helical" evidence="5">
    <location>
        <begin position="35"/>
        <end position="58"/>
    </location>
</feature>
<dbReference type="InterPro" id="IPR005828">
    <property type="entry name" value="MFS_sugar_transport-like"/>
</dbReference>
<feature type="transmembrane region" description="Helical" evidence="5">
    <location>
        <begin position="138"/>
        <end position="155"/>
    </location>
</feature>
<feature type="transmembrane region" description="Helical" evidence="5">
    <location>
        <begin position="167"/>
        <end position="187"/>
    </location>
</feature>
<evidence type="ECO:0000256" key="3">
    <source>
        <dbReference type="ARBA" id="ARBA00022989"/>
    </source>
</evidence>
<evidence type="ECO:0000313" key="7">
    <source>
        <dbReference type="EMBL" id="MFC1413501.1"/>
    </source>
</evidence>
<evidence type="ECO:0000256" key="5">
    <source>
        <dbReference type="SAM" id="Phobius"/>
    </source>
</evidence>
<feature type="transmembrane region" description="Helical" evidence="5">
    <location>
        <begin position="357"/>
        <end position="377"/>
    </location>
</feature>
<feature type="transmembrane region" description="Helical" evidence="5">
    <location>
        <begin position="418"/>
        <end position="440"/>
    </location>
</feature>
<name>A0ABV6VIH8_9ACTN</name>
<dbReference type="SUPFAM" id="SSF103473">
    <property type="entry name" value="MFS general substrate transporter"/>
    <property type="match status" value="1"/>
</dbReference>
<proteinExistence type="predicted"/>
<dbReference type="Proteomes" id="UP001592530">
    <property type="component" value="Unassembled WGS sequence"/>
</dbReference>
<dbReference type="CDD" id="cd17316">
    <property type="entry name" value="MFS_SV2_like"/>
    <property type="match status" value="1"/>
</dbReference>
<comment type="subcellular location">
    <subcellularLocation>
        <location evidence="1">Cell membrane</location>
        <topology evidence="1">Multi-pass membrane protein</topology>
    </subcellularLocation>
</comment>
<dbReference type="InterPro" id="IPR036259">
    <property type="entry name" value="MFS_trans_sf"/>
</dbReference>
<feature type="domain" description="Major facilitator superfamily (MFS) profile" evidence="6">
    <location>
        <begin position="39"/>
        <end position="478"/>
    </location>
</feature>
<dbReference type="InterPro" id="IPR020846">
    <property type="entry name" value="MFS_dom"/>
</dbReference>
<dbReference type="Gene3D" id="1.20.1250.20">
    <property type="entry name" value="MFS general substrate transporter like domains"/>
    <property type="match status" value="1"/>
</dbReference>